<keyword evidence="1 2" id="KW-0732">Signal</keyword>
<dbReference type="Proteomes" id="UP001589693">
    <property type="component" value="Unassembled WGS sequence"/>
</dbReference>
<dbReference type="PANTHER" id="PTHR11575:SF24">
    <property type="entry name" value="5'-NUCLEOTIDASE"/>
    <property type="match status" value="1"/>
</dbReference>
<feature type="chain" id="PRO_5045004013" evidence="2">
    <location>
        <begin position="39"/>
        <end position="579"/>
    </location>
</feature>
<comment type="similarity">
    <text evidence="2">Belongs to the 5'-nucleotidase family.</text>
</comment>
<dbReference type="InterPro" id="IPR004843">
    <property type="entry name" value="Calcineurin-like_PHP"/>
</dbReference>
<dbReference type="Gene3D" id="3.90.780.10">
    <property type="entry name" value="5'-Nucleotidase, C-terminal domain"/>
    <property type="match status" value="1"/>
</dbReference>
<keyword evidence="2" id="KW-0547">Nucleotide-binding</keyword>
<dbReference type="SUPFAM" id="SSF55816">
    <property type="entry name" value="5'-nucleotidase (syn. UDP-sugar hydrolase), C-terminal domain"/>
    <property type="match status" value="1"/>
</dbReference>
<dbReference type="PRINTS" id="PR01607">
    <property type="entry name" value="APYRASEFAMLY"/>
</dbReference>
<sequence length="579" mass="60739">MTTTTRSATRPHRRRRAVAVVALAAAALVTGTSGTATAAPGGWTSDVRLIAFNDFHGNLEPPSGSSGRITLSDGKTVDAGGAAYLATHLKKLRGQARDSIVLSAGDNIGGSPAVSALFHDEPTIELLNSLDLKASAIGNHELDEGYQELLRMARGGCHPKDGCQFRKNFRGAKFPMLAANMTFEKTGLPALLPFSIEFSGPMPVGIIGVPLKDLPTVVSAEAVKGLKFSDEVAAIDRTANLLDRLGVKAQVVLLHQGDNTEGGGPNDCRTTPGPARDIAQRASSKVDVIFTGHSHQQYVCSINDPSGQPRPVLQGASFGRILSVVDAKIDWRTRDIVRSSVKAFNQVVTRDVPEDKAAKALVDEARTKAAPIANRPVGTISADVLRAAVPSGESQLGNMIADAQLESTKSAGAQLALMNPGGVRADLVYKSSPANEGDGVVTYGEAFTVQPFANILQTISLTGAQLKAVLEQQFQTGPDGAPIVRILQPSSTLKYSWSASAPKGSKISGITVGGQPVQPDTKYRVTVNNFLQAGGDGFTELSKGTELTGGPIDLDSFIDYLKLKPNAAPPATDRITAAP</sequence>
<dbReference type="RefSeq" id="WP_377854576.1">
    <property type="nucleotide sequence ID" value="NZ_JBHLZU010000018.1"/>
</dbReference>
<name>A0ABV6A1P8_9PSEU</name>
<evidence type="ECO:0000259" key="4">
    <source>
        <dbReference type="Pfam" id="PF02872"/>
    </source>
</evidence>
<evidence type="ECO:0000313" key="6">
    <source>
        <dbReference type="Proteomes" id="UP001589693"/>
    </source>
</evidence>
<dbReference type="PANTHER" id="PTHR11575">
    <property type="entry name" value="5'-NUCLEOTIDASE-RELATED"/>
    <property type="match status" value="1"/>
</dbReference>
<feature type="signal peptide" evidence="2">
    <location>
        <begin position="1"/>
        <end position="38"/>
    </location>
</feature>
<dbReference type="PROSITE" id="PS51318">
    <property type="entry name" value="TAT"/>
    <property type="match status" value="1"/>
</dbReference>
<accession>A0ABV6A1P8</accession>
<keyword evidence="6" id="KW-1185">Reference proteome</keyword>
<evidence type="ECO:0000256" key="1">
    <source>
        <dbReference type="ARBA" id="ARBA00022729"/>
    </source>
</evidence>
<gene>
    <name evidence="5" type="ORF">ACFFQA_20775</name>
</gene>
<organism evidence="5 6">
    <name type="scientific">Allokutzneria oryzae</name>
    <dbReference type="NCBI Taxonomy" id="1378989"/>
    <lineage>
        <taxon>Bacteria</taxon>
        <taxon>Bacillati</taxon>
        <taxon>Actinomycetota</taxon>
        <taxon>Actinomycetes</taxon>
        <taxon>Pseudonocardiales</taxon>
        <taxon>Pseudonocardiaceae</taxon>
        <taxon>Allokutzneria</taxon>
    </lineage>
</organism>
<dbReference type="InterPro" id="IPR006311">
    <property type="entry name" value="TAT_signal"/>
</dbReference>
<feature type="domain" description="Calcineurin-like phosphoesterase" evidence="3">
    <location>
        <begin position="48"/>
        <end position="296"/>
    </location>
</feature>
<dbReference type="InterPro" id="IPR029052">
    <property type="entry name" value="Metallo-depent_PP-like"/>
</dbReference>
<proteinExistence type="inferred from homology"/>
<dbReference type="SUPFAM" id="SSF56300">
    <property type="entry name" value="Metallo-dependent phosphatases"/>
    <property type="match status" value="1"/>
</dbReference>
<evidence type="ECO:0000313" key="5">
    <source>
        <dbReference type="EMBL" id="MFB9906373.1"/>
    </source>
</evidence>
<dbReference type="InterPro" id="IPR008334">
    <property type="entry name" value="5'-Nucleotdase_C"/>
</dbReference>
<evidence type="ECO:0000256" key="2">
    <source>
        <dbReference type="RuleBase" id="RU362119"/>
    </source>
</evidence>
<reference evidence="5 6" key="1">
    <citation type="submission" date="2024-09" db="EMBL/GenBank/DDBJ databases">
        <authorList>
            <person name="Sun Q."/>
            <person name="Mori K."/>
        </authorList>
    </citation>
    <scope>NUCLEOTIDE SEQUENCE [LARGE SCALE GENOMIC DNA]</scope>
    <source>
        <strain evidence="5 6">TBRC 7907</strain>
    </source>
</reference>
<dbReference type="EMBL" id="JBHLZU010000018">
    <property type="protein sequence ID" value="MFB9906373.1"/>
    <property type="molecule type" value="Genomic_DNA"/>
</dbReference>
<dbReference type="InterPro" id="IPR006179">
    <property type="entry name" value="5_nucleotidase/apyrase"/>
</dbReference>
<protein>
    <submittedName>
        <fullName evidence="5">Bifunctional metallophosphatase/5'-nucleotidase</fullName>
    </submittedName>
</protein>
<keyword evidence="2" id="KW-0378">Hydrolase</keyword>
<comment type="caution">
    <text evidence="5">The sequence shown here is derived from an EMBL/GenBank/DDBJ whole genome shotgun (WGS) entry which is preliminary data.</text>
</comment>
<dbReference type="Pfam" id="PF00149">
    <property type="entry name" value="Metallophos"/>
    <property type="match status" value="1"/>
</dbReference>
<feature type="domain" description="5'-Nucleotidase C-terminal" evidence="4">
    <location>
        <begin position="377"/>
        <end position="541"/>
    </location>
</feature>
<evidence type="ECO:0000259" key="3">
    <source>
        <dbReference type="Pfam" id="PF00149"/>
    </source>
</evidence>
<dbReference type="Pfam" id="PF02872">
    <property type="entry name" value="5_nucleotid_C"/>
    <property type="match status" value="1"/>
</dbReference>
<dbReference type="Gene3D" id="3.60.21.10">
    <property type="match status" value="1"/>
</dbReference>
<dbReference type="InterPro" id="IPR036907">
    <property type="entry name" value="5'-Nucleotdase_C_sf"/>
</dbReference>